<gene>
    <name evidence="1" type="ORF">UFOPK3164_01203</name>
</gene>
<organism evidence="1">
    <name type="scientific">freshwater metagenome</name>
    <dbReference type="NCBI Taxonomy" id="449393"/>
    <lineage>
        <taxon>unclassified sequences</taxon>
        <taxon>metagenomes</taxon>
        <taxon>ecological metagenomes</taxon>
    </lineage>
</organism>
<dbReference type="AlphaFoldDB" id="A0A6J7AEA1"/>
<protein>
    <submittedName>
        <fullName evidence="1">Unannotated protein</fullName>
    </submittedName>
</protein>
<accession>A0A6J7AEA1</accession>
<name>A0A6J7AEA1_9ZZZZ</name>
<evidence type="ECO:0000313" key="1">
    <source>
        <dbReference type="EMBL" id="CAB4831261.1"/>
    </source>
</evidence>
<dbReference type="EMBL" id="CAFABE010000059">
    <property type="protein sequence ID" value="CAB4831261.1"/>
    <property type="molecule type" value="Genomic_DNA"/>
</dbReference>
<proteinExistence type="predicted"/>
<sequence>MFDSSTVTVPSFPTLSMASARVSPIEASPAEIDATWAISSLPPTSLACEAMSSMAAVTALSMPRLRPVGLAPAATFRRPSLINAWASTVAVVVPSPATSLVLVATSFTNCAPMFSNGSSSSISRAIDTPSLVMVGAPNAFAITTFRPFGPRVTLTVSASLSTPASSPRRAASSNFRIFGIVTPLKS</sequence>
<reference evidence="1" key="1">
    <citation type="submission" date="2020-05" db="EMBL/GenBank/DDBJ databases">
        <authorList>
            <person name="Chiriac C."/>
            <person name="Salcher M."/>
            <person name="Ghai R."/>
            <person name="Kavagutti S V."/>
        </authorList>
    </citation>
    <scope>NUCLEOTIDE SEQUENCE</scope>
</reference>